<reference evidence="1 2" key="1">
    <citation type="submission" date="2017-03" db="EMBL/GenBank/DDBJ databases">
        <title>The genome sequence of Candidatus Rickettsiella viridis.</title>
        <authorList>
            <person name="Nikoh N."/>
            <person name="Tsuchida T."/>
            <person name="Yamaguchi K."/>
            <person name="Maeda T."/>
            <person name="Shigenobu S."/>
            <person name="Fukatsu T."/>
        </authorList>
    </citation>
    <scope>NUCLEOTIDE SEQUENCE [LARGE SCALE GENOMIC DNA]</scope>
    <source>
        <strain evidence="1 2">Ap-RA04</strain>
    </source>
</reference>
<evidence type="ECO:0000313" key="1">
    <source>
        <dbReference type="EMBL" id="BBB15368.1"/>
    </source>
</evidence>
<sequence>MTYLIFFPSNSPDIDKTLFLDNLWSGFYHHTMEFEFWNKYRDHNLEPIQILDY</sequence>
<organism evidence="1 2">
    <name type="scientific">Candidatus Rickettsiella viridis</name>
    <dbReference type="NCBI Taxonomy" id="676208"/>
    <lineage>
        <taxon>Bacteria</taxon>
        <taxon>Pseudomonadati</taxon>
        <taxon>Pseudomonadota</taxon>
        <taxon>Gammaproteobacteria</taxon>
        <taxon>Legionellales</taxon>
        <taxon>Coxiellaceae</taxon>
        <taxon>Rickettsiella</taxon>
    </lineage>
</organism>
<dbReference type="EMBL" id="AP018005">
    <property type="protein sequence ID" value="BBB15368.1"/>
    <property type="molecule type" value="Genomic_DNA"/>
</dbReference>
<dbReference type="KEGG" id="rvi:RVIR1_08860"/>
<keyword evidence="2" id="KW-1185">Reference proteome</keyword>
<dbReference type="AlphaFoldDB" id="A0A2Z5UV47"/>
<proteinExistence type="predicted"/>
<accession>A0A2Z5UV47</accession>
<name>A0A2Z5UV47_9COXI</name>
<protein>
    <submittedName>
        <fullName evidence="1">Uncharacterized protein</fullName>
    </submittedName>
</protein>
<evidence type="ECO:0000313" key="2">
    <source>
        <dbReference type="Proteomes" id="UP000282483"/>
    </source>
</evidence>
<dbReference type="Proteomes" id="UP000282483">
    <property type="component" value="Chromosome"/>
</dbReference>
<gene>
    <name evidence="1" type="ORF">RVIR1_08860</name>
</gene>